<feature type="compositionally biased region" description="Polar residues" evidence="1">
    <location>
        <begin position="166"/>
        <end position="182"/>
    </location>
</feature>
<feature type="compositionally biased region" description="Gly residues" evidence="1">
    <location>
        <begin position="404"/>
        <end position="417"/>
    </location>
</feature>
<feature type="compositionally biased region" description="Polar residues" evidence="1">
    <location>
        <begin position="422"/>
        <end position="441"/>
    </location>
</feature>
<evidence type="ECO:0000259" key="2">
    <source>
        <dbReference type="SMART" id="SM00451"/>
    </source>
</evidence>
<feature type="domain" description="U1-type" evidence="2">
    <location>
        <begin position="323"/>
        <end position="357"/>
    </location>
</feature>
<evidence type="ECO:0000313" key="4">
    <source>
        <dbReference type="Proteomes" id="UP001530293"/>
    </source>
</evidence>
<feature type="compositionally biased region" description="Acidic residues" evidence="1">
    <location>
        <begin position="194"/>
        <end position="224"/>
    </location>
</feature>
<evidence type="ECO:0000313" key="3">
    <source>
        <dbReference type="EMBL" id="KAL3770107.1"/>
    </source>
</evidence>
<name>A0ABD3N6D4_9STRA</name>
<accession>A0ABD3N6D4</accession>
<feature type="region of interest" description="Disordered" evidence="1">
    <location>
        <begin position="253"/>
        <end position="301"/>
    </location>
</feature>
<gene>
    <name evidence="3" type="ORF">ACHAWU_009315</name>
</gene>
<dbReference type="EMBL" id="JALLBG020000045">
    <property type="protein sequence ID" value="KAL3770107.1"/>
    <property type="molecule type" value="Genomic_DNA"/>
</dbReference>
<reference evidence="3 4" key="1">
    <citation type="submission" date="2024-10" db="EMBL/GenBank/DDBJ databases">
        <title>Updated reference genomes for cyclostephanoid diatoms.</title>
        <authorList>
            <person name="Roberts W.R."/>
            <person name="Alverson A.J."/>
        </authorList>
    </citation>
    <scope>NUCLEOTIDE SEQUENCE [LARGE SCALE GENOMIC DNA]</scope>
    <source>
        <strain evidence="3 4">AJA232-27</strain>
    </source>
</reference>
<dbReference type="Gene3D" id="3.30.160.60">
    <property type="entry name" value="Classic Zinc Finger"/>
    <property type="match status" value="1"/>
</dbReference>
<dbReference type="InterPro" id="IPR036236">
    <property type="entry name" value="Znf_C2H2_sf"/>
</dbReference>
<dbReference type="Proteomes" id="UP001530293">
    <property type="component" value="Unassembled WGS sequence"/>
</dbReference>
<sequence length="441" mass="50301">MALAFRIRPPPQQLINIVPPTTIHSSRQKENEITEVVVYQRNIICHCITYPIDLHLNMGDKDRRTLLPPDDDILSYLRSRRRPEHHATRKIIQKHLNSNAPCSHVPDNTNVDGIWTKSEVKDALKRLVKRGAITKNGKEYFCSSTADAIDEGDVPIAQRMRRQITQQFGNNDKTNSEESNTIDLDDEIRRLEEELAEEESEDDDDFDDDDESENVDDGSDDESDDSKSHDIIDDHHSNGIIRLSNLANDRIEPLPQSALPQSKRRHMKGVDTAADHMEESTNNHRKKRKQSRNEQGEHTVSEGLKAAVQDLLQNYVRPSQLDRPPFYCRVCQHQATTQSEFDLHRTSEFHKVAVKEEQKKSYCKLCRKQLTSVVQMEEHLSSKPHRDRMDFVKGKQRRLIGNSAVGGGGDANGGRGRGVMQKSGQNQRGFAKSDSSGRQWC</sequence>
<proteinExistence type="predicted"/>
<feature type="region of interest" description="Disordered" evidence="1">
    <location>
        <begin position="166"/>
        <end position="236"/>
    </location>
</feature>
<dbReference type="SMART" id="SM00451">
    <property type="entry name" value="ZnF_U1"/>
    <property type="match status" value="2"/>
</dbReference>
<organism evidence="3 4">
    <name type="scientific">Discostella pseudostelligera</name>
    <dbReference type="NCBI Taxonomy" id="259834"/>
    <lineage>
        <taxon>Eukaryota</taxon>
        <taxon>Sar</taxon>
        <taxon>Stramenopiles</taxon>
        <taxon>Ochrophyta</taxon>
        <taxon>Bacillariophyta</taxon>
        <taxon>Coscinodiscophyceae</taxon>
        <taxon>Thalassiosirophycidae</taxon>
        <taxon>Stephanodiscales</taxon>
        <taxon>Stephanodiscaceae</taxon>
        <taxon>Discostella</taxon>
    </lineage>
</organism>
<dbReference type="SUPFAM" id="SSF57667">
    <property type="entry name" value="beta-beta-alpha zinc fingers"/>
    <property type="match status" value="1"/>
</dbReference>
<dbReference type="Pfam" id="PF12874">
    <property type="entry name" value="zf-met"/>
    <property type="match status" value="1"/>
</dbReference>
<feature type="compositionally biased region" description="Basic and acidic residues" evidence="1">
    <location>
        <begin position="273"/>
        <end position="282"/>
    </location>
</feature>
<feature type="compositionally biased region" description="Basic and acidic residues" evidence="1">
    <location>
        <begin position="291"/>
        <end position="300"/>
    </location>
</feature>
<keyword evidence="4" id="KW-1185">Reference proteome</keyword>
<feature type="region of interest" description="Disordered" evidence="1">
    <location>
        <begin position="399"/>
        <end position="441"/>
    </location>
</feature>
<dbReference type="AlphaFoldDB" id="A0ABD3N6D4"/>
<dbReference type="InterPro" id="IPR013087">
    <property type="entry name" value="Znf_C2H2_type"/>
</dbReference>
<protein>
    <recommendedName>
        <fullName evidence="2">U1-type domain-containing protein</fullName>
    </recommendedName>
</protein>
<dbReference type="InterPro" id="IPR003604">
    <property type="entry name" value="Matrin/U1-like-C_Znf_C2H2"/>
</dbReference>
<evidence type="ECO:0000256" key="1">
    <source>
        <dbReference type="SAM" id="MobiDB-lite"/>
    </source>
</evidence>
<feature type="domain" description="U1-type" evidence="2">
    <location>
        <begin position="358"/>
        <end position="392"/>
    </location>
</feature>
<comment type="caution">
    <text evidence="3">The sequence shown here is derived from an EMBL/GenBank/DDBJ whole genome shotgun (WGS) entry which is preliminary data.</text>
</comment>
<feature type="compositionally biased region" description="Basic and acidic residues" evidence="1">
    <location>
        <begin position="225"/>
        <end position="236"/>
    </location>
</feature>